<gene>
    <name evidence="2" type="ORF">B0H16DRAFT_1296543</name>
</gene>
<accession>A0AAD7KEW6</accession>
<feature type="region of interest" description="Disordered" evidence="1">
    <location>
        <begin position="394"/>
        <end position="425"/>
    </location>
</feature>
<proteinExistence type="predicted"/>
<dbReference type="AlphaFoldDB" id="A0AAD7KEW6"/>
<name>A0AAD7KEW6_9AGAR</name>
<dbReference type="EMBL" id="JARKIB010000002">
    <property type="protein sequence ID" value="KAJ7784234.1"/>
    <property type="molecule type" value="Genomic_DNA"/>
</dbReference>
<organism evidence="2 3">
    <name type="scientific">Mycena metata</name>
    <dbReference type="NCBI Taxonomy" id="1033252"/>
    <lineage>
        <taxon>Eukaryota</taxon>
        <taxon>Fungi</taxon>
        <taxon>Dikarya</taxon>
        <taxon>Basidiomycota</taxon>
        <taxon>Agaricomycotina</taxon>
        <taxon>Agaricomycetes</taxon>
        <taxon>Agaricomycetidae</taxon>
        <taxon>Agaricales</taxon>
        <taxon>Marasmiineae</taxon>
        <taxon>Mycenaceae</taxon>
        <taxon>Mycena</taxon>
    </lineage>
</organism>
<dbReference type="Proteomes" id="UP001215598">
    <property type="component" value="Unassembled WGS sequence"/>
</dbReference>
<sequence>MGPKSRFRKRLITYLEDAHRAEFFHGSRDAVIAKRKVEPLPADADSDEEIDWEADYRPPTQTLPKPPPRLCNSNACTELCANCRKNDSWCESYKLEVDDLLVRSNVHTHYLSVENQKADDAKRQWRKSTKGKKKLEFKIKRERKGCLTKTGVCRARFPREVFAASEMTDDGHINVRHIEPMMNTVNPILTFLNRCNTDVSSLLSGTAIKAVVSYVSDYISKLSLKSYQMFASVYDVFQKESEMSGGTEKDEDTARHMVRKMVNAMSAKMEIGSPMASMYLLGNPDHYASHKYRPFAWRQHVQFVRSLWVDSLKEEEEEEENDLTGRDEEERVPIGRMDNKFVPSSAVDDYRFRPAVFNNMTLYEWVQCSTKKKRSYRERELFEHDIRRAQDFLEDEPEEDGLHDESVSNARPDLNDDDSDWETDDEDDIILDKEIRKAKWNRPVYHPFSPDHPLFLSHSVTCNFDNLYTIIPNFIGGTIPRSDKGDRAAYCMTILTLFKPWRTPANLKDIISTWDQAFKDHKFTDRQSQLIKNFDVRYECNDARDDHFAQMRKK</sequence>
<reference evidence="2" key="1">
    <citation type="submission" date="2023-03" db="EMBL/GenBank/DDBJ databases">
        <title>Massive genome expansion in bonnet fungi (Mycena s.s.) driven by repeated elements and novel gene families across ecological guilds.</title>
        <authorList>
            <consortium name="Lawrence Berkeley National Laboratory"/>
            <person name="Harder C.B."/>
            <person name="Miyauchi S."/>
            <person name="Viragh M."/>
            <person name="Kuo A."/>
            <person name="Thoen E."/>
            <person name="Andreopoulos B."/>
            <person name="Lu D."/>
            <person name="Skrede I."/>
            <person name="Drula E."/>
            <person name="Henrissat B."/>
            <person name="Morin E."/>
            <person name="Kohler A."/>
            <person name="Barry K."/>
            <person name="LaButti K."/>
            <person name="Morin E."/>
            <person name="Salamov A."/>
            <person name="Lipzen A."/>
            <person name="Mereny Z."/>
            <person name="Hegedus B."/>
            <person name="Baldrian P."/>
            <person name="Stursova M."/>
            <person name="Weitz H."/>
            <person name="Taylor A."/>
            <person name="Grigoriev I.V."/>
            <person name="Nagy L.G."/>
            <person name="Martin F."/>
            <person name="Kauserud H."/>
        </authorList>
    </citation>
    <scope>NUCLEOTIDE SEQUENCE</scope>
    <source>
        <strain evidence="2">CBHHK182m</strain>
    </source>
</reference>
<evidence type="ECO:0000313" key="3">
    <source>
        <dbReference type="Proteomes" id="UP001215598"/>
    </source>
</evidence>
<evidence type="ECO:0000256" key="1">
    <source>
        <dbReference type="SAM" id="MobiDB-lite"/>
    </source>
</evidence>
<feature type="non-terminal residue" evidence="2">
    <location>
        <position position="1"/>
    </location>
</feature>
<keyword evidence="3" id="KW-1185">Reference proteome</keyword>
<comment type="caution">
    <text evidence="2">The sequence shown here is derived from an EMBL/GenBank/DDBJ whole genome shotgun (WGS) entry which is preliminary data.</text>
</comment>
<protein>
    <submittedName>
        <fullName evidence="2">Uncharacterized protein</fullName>
    </submittedName>
</protein>
<evidence type="ECO:0000313" key="2">
    <source>
        <dbReference type="EMBL" id="KAJ7784234.1"/>
    </source>
</evidence>
<feature type="compositionally biased region" description="Acidic residues" evidence="1">
    <location>
        <begin position="415"/>
        <end position="425"/>
    </location>
</feature>